<name>A0A1H3AQ80_9BACT</name>
<reference evidence="3" key="1">
    <citation type="submission" date="2016-10" db="EMBL/GenBank/DDBJ databases">
        <authorList>
            <person name="Varghese N."/>
            <person name="Submissions S."/>
        </authorList>
    </citation>
    <scope>NUCLEOTIDE SEQUENCE [LARGE SCALE GENOMIC DNA]</scope>
    <source>
        <strain evidence="3">CGMCC 1.8975</strain>
    </source>
</reference>
<evidence type="ECO:0000313" key="2">
    <source>
        <dbReference type="EMBL" id="SDX31920.1"/>
    </source>
</evidence>
<dbReference type="Gene3D" id="3.40.1580.10">
    <property type="entry name" value="SMI1/KNR4-like"/>
    <property type="match status" value="1"/>
</dbReference>
<dbReference type="SMART" id="SM00860">
    <property type="entry name" value="SMI1_KNR4"/>
    <property type="match status" value="1"/>
</dbReference>
<protein>
    <submittedName>
        <fullName evidence="2">SMI1 / KNR4 family (SUKH-1)</fullName>
    </submittedName>
</protein>
<evidence type="ECO:0000313" key="3">
    <source>
        <dbReference type="Proteomes" id="UP000199249"/>
    </source>
</evidence>
<evidence type="ECO:0000259" key="1">
    <source>
        <dbReference type="SMART" id="SM00860"/>
    </source>
</evidence>
<dbReference type="RefSeq" id="WP_092736599.1">
    <property type="nucleotide sequence ID" value="NZ_FNOV01000001.1"/>
</dbReference>
<dbReference type="OrthoDB" id="877855at2"/>
<gene>
    <name evidence="2" type="ORF">SAMN04488069_1013</name>
</gene>
<dbReference type="Pfam" id="PF09346">
    <property type="entry name" value="SMI1_KNR4"/>
    <property type="match status" value="1"/>
</dbReference>
<dbReference type="EMBL" id="FNOV01000001">
    <property type="protein sequence ID" value="SDX31920.1"/>
    <property type="molecule type" value="Genomic_DNA"/>
</dbReference>
<dbReference type="InterPro" id="IPR018958">
    <property type="entry name" value="Knr4/Smi1-like_dom"/>
</dbReference>
<dbReference type="SUPFAM" id="SSF160631">
    <property type="entry name" value="SMI1/KNR4-like"/>
    <property type="match status" value="1"/>
</dbReference>
<proteinExistence type="predicted"/>
<feature type="domain" description="Knr4/Smi1-like" evidence="1">
    <location>
        <begin position="20"/>
        <end position="146"/>
    </location>
</feature>
<sequence>MNISLLKAAWEKAHIRAAQPASRAEIRAFERKYSVQLPKDMFDYFEQVNGMLDGEADDDLFAFYSLDQLETVADKFKDWHGVPKYSDALTTLDKPETYFVFSDFFINLEAFAIRLDDSSIFNQHVYAICGGIHQVVATSFSAFIDLYLHDSDTLII</sequence>
<dbReference type="STRING" id="651662.SAMN04488069_1013"/>
<dbReference type="AlphaFoldDB" id="A0A1H3AQ80"/>
<accession>A0A1H3AQ80</accession>
<keyword evidence="3" id="KW-1185">Reference proteome</keyword>
<organism evidence="2 3">
    <name type="scientific">Hymenobacter psychrophilus</name>
    <dbReference type="NCBI Taxonomy" id="651662"/>
    <lineage>
        <taxon>Bacteria</taxon>
        <taxon>Pseudomonadati</taxon>
        <taxon>Bacteroidota</taxon>
        <taxon>Cytophagia</taxon>
        <taxon>Cytophagales</taxon>
        <taxon>Hymenobacteraceae</taxon>
        <taxon>Hymenobacter</taxon>
    </lineage>
</organism>
<dbReference type="InterPro" id="IPR037883">
    <property type="entry name" value="Knr4/Smi1-like_sf"/>
</dbReference>
<dbReference type="Proteomes" id="UP000199249">
    <property type="component" value="Unassembled WGS sequence"/>
</dbReference>